<dbReference type="InterPro" id="IPR004843">
    <property type="entry name" value="Calcineurin-like_PHP"/>
</dbReference>
<evidence type="ECO:0000259" key="6">
    <source>
        <dbReference type="Pfam" id="PF00149"/>
    </source>
</evidence>
<dbReference type="CDD" id="cd07422">
    <property type="entry name" value="MPP_ApaH"/>
    <property type="match status" value="1"/>
</dbReference>
<comment type="catalytic activity">
    <reaction evidence="4 5">
        <text>P(1),P(4)-bis(5'-adenosyl) tetraphosphate + H2O = 2 ADP + 2 H(+)</text>
        <dbReference type="Rhea" id="RHEA:24252"/>
        <dbReference type="ChEBI" id="CHEBI:15377"/>
        <dbReference type="ChEBI" id="CHEBI:15378"/>
        <dbReference type="ChEBI" id="CHEBI:58141"/>
        <dbReference type="ChEBI" id="CHEBI:456216"/>
        <dbReference type="EC" id="3.6.1.41"/>
    </reaction>
</comment>
<dbReference type="HAMAP" id="MF_00199">
    <property type="entry name" value="ApaH"/>
    <property type="match status" value="1"/>
</dbReference>
<dbReference type="SUPFAM" id="SSF56300">
    <property type="entry name" value="Metallo-dependent phosphatases"/>
    <property type="match status" value="1"/>
</dbReference>
<evidence type="ECO:0000313" key="8">
    <source>
        <dbReference type="Proteomes" id="UP001168540"/>
    </source>
</evidence>
<feature type="domain" description="Calcineurin-like phosphoesterase" evidence="6">
    <location>
        <begin position="5"/>
        <end position="120"/>
    </location>
</feature>
<dbReference type="NCBIfam" id="NF001204">
    <property type="entry name" value="PRK00166.1"/>
    <property type="match status" value="1"/>
</dbReference>
<dbReference type="RefSeq" id="WP_289831275.1">
    <property type="nucleotide sequence ID" value="NZ_JAUEDK010000038.1"/>
</dbReference>
<dbReference type="NCBIfam" id="TIGR00668">
    <property type="entry name" value="apaH"/>
    <property type="match status" value="1"/>
</dbReference>
<keyword evidence="3 5" id="KW-0378">Hydrolase</keyword>
<proteinExistence type="inferred from homology"/>
<keyword evidence="8" id="KW-1185">Reference proteome</keyword>
<comment type="caution">
    <text evidence="7">The sequence shown here is derived from an EMBL/GenBank/DDBJ whole genome shotgun (WGS) entry which is preliminary data.</text>
</comment>
<evidence type="ECO:0000256" key="1">
    <source>
        <dbReference type="ARBA" id="ARBA00003413"/>
    </source>
</evidence>
<comment type="similarity">
    <text evidence="2 5">Belongs to the Ap4A hydrolase family.</text>
</comment>
<evidence type="ECO:0000256" key="3">
    <source>
        <dbReference type="ARBA" id="ARBA00022801"/>
    </source>
</evidence>
<dbReference type="InterPro" id="IPR004617">
    <property type="entry name" value="ApaH"/>
</dbReference>
<sequence length="273" mass="30523">MASYAIGDIQGCFEPFQQLLRHIEFNPGRDTLWLTGDLVNRGPASLEVLRWVMRHDDCVQTVLGNHDLHLLAVSEGFGRVKSDDTLSAVLDASDGKLLLDWLRCQPLMVADQEFAMVHAGLMPDWTIGKALRLAEEVEGELAGPGFRRFMAQLYGNKPARWSDELRGMDRLRLVVNAMTRMRFINRDGELDLTFKGELDKAPASLTPWFDVPNRRSTALPIICGHWSALGLYLTDEILAIDTGCLWGGSLTALRLEDRQVFSLACVAERALVV</sequence>
<evidence type="ECO:0000256" key="4">
    <source>
        <dbReference type="ARBA" id="ARBA00049417"/>
    </source>
</evidence>
<name>A0ABT7XS45_9NEIS</name>
<comment type="function">
    <text evidence="1 5">Hydrolyzes diadenosine 5',5'''-P1,P4-tetraphosphate to yield ADP.</text>
</comment>
<dbReference type="Gene3D" id="3.60.21.10">
    <property type="match status" value="1"/>
</dbReference>
<reference evidence="7" key="1">
    <citation type="submission" date="2023-06" db="EMBL/GenBank/DDBJ databases">
        <authorList>
            <person name="Zhang S."/>
        </authorList>
    </citation>
    <scope>NUCLEOTIDE SEQUENCE</scope>
    <source>
        <strain evidence="7">SG2303</strain>
    </source>
</reference>
<dbReference type="PANTHER" id="PTHR40942:SF4">
    <property type="entry name" value="CYTOCHROME C5"/>
    <property type="match status" value="1"/>
</dbReference>
<evidence type="ECO:0000256" key="5">
    <source>
        <dbReference type="HAMAP-Rule" id="MF_00199"/>
    </source>
</evidence>
<dbReference type="GO" id="GO:0008803">
    <property type="term" value="F:bis(5'-nucleosyl)-tetraphosphatase (symmetrical) activity"/>
    <property type="evidence" value="ECO:0007669"/>
    <property type="project" value="UniProtKB-EC"/>
</dbReference>
<dbReference type="Pfam" id="PF00149">
    <property type="entry name" value="Metallophos"/>
    <property type="match status" value="1"/>
</dbReference>
<evidence type="ECO:0000313" key="7">
    <source>
        <dbReference type="EMBL" id="MDN0076622.1"/>
    </source>
</evidence>
<accession>A0ABT7XS45</accession>
<evidence type="ECO:0000256" key="2">
    <source>
        <dbReference type="ARBA" id="ARBA00005419"/>
    </source>
</evidence>
<dbReference type="InterPro" id="IPR029052">
    <property type="entry name" value="Metallo-depent_PP-like"/>
</dbReference>
<dbReference type="PANTHER" id="PTHR40942">
    <property type="match status" value="1"/>
</dbReference>
<organism evidence="7 8">
    <name type="scientific">Crenobacter oryzisoli</name>
    <dbReference type="NCBI Taxonomy" id="3056844"/>
    <lineage>
        <taxon>Bacteria</taxon>
        <taxon>Pseudomonadati</taxon>
        <taxon>Pseudomonadota</taxon>
        <taxon>Betaproteobacteria</taxon>
        <taxon>Neisseriales</taxon>
        <taxon>Neisseriaceae</taxon>
        <taxon>Crenobacter</taxon>
    </lineage>
</organism>
<dbReference type="EC" id="3.6.1.41" evidence="5"/>
<dbReference type="Proteomes" id="UP001168540">
    <property type="component" value="Unassembled WGS sequence"/>
</dbReference>
<protein>
    <recommendedName>
        <fullName evidence="5">Bis(5'-nucleosyl)-tetraphosphatase, symmetrical</fullName>
        <ecNumber evidence="5">3.6.1.41</ecNumber>
    </recommendedName>
    <alternativeName>
        <fullName evidence="5">Ap4A hydrolase</fullName>
    </alternativeName>
    <alternativeName>
        <fullName evidence="5">Diadenosine 5',5'''-P1,P4-tetraphosphate pyrophosphohydrolase</fullName>
    </alternativeName>
    <alternativeName>
        <fullName evidence="5">Diadenosine tetraphosphatase</fullName>
    </alternativeName>
</protein>
<gene>
    <name evidence="5" type="primary">apaH</name>
    <name evidence="7" type="ORF">QU481_17295</name>
</gene>
<dbReference type="EMBL" id="JAUEDK010000038">
    <property type="protein sequence ID" value="MDN0076622.1"/>
    <property type="molecule type" value="Genomic_DNA"/>
</dbReference>
<dbReference type="PIRSF" id="PIRSF000903">
    <property type="entry name" value="B5n-ttraPtase_sm"/>
    <property type="match status" value="1"/>
</dbReference>